<keyword evidence="5 11" id="KW-0378">Hydrolase</keyword>
<dbReference type="OrthoDB" id="5297205at2"/>
<feature type="binding site" evidence="10">
    <location>
        <begin position="493"/>
        <end position="494"/>
    </location>
    <ligand>
        <name>L-glutamate</name>
        <dbReference type="ChEBI" id="CHEBI:29985"/>
    </ligand>
</feature>
<dbReference type="PROSITE" id="PS51257">
    <property type="entry name" value="PROKAR_LIPOPROTEIN"/>
    <property type="match status" value="1"/>
</dbReference>
<comment type="similarity">
    <text evidence="3 11">Belongs to the gamma-glutamyltransferase family.</text>
</comment>
<dbReference type="EC" id="2.3.2.2" evidence="11"/>
<evidence type="ECO:0000256" key="6">
    <source>
        <dbReference type="ARBA" id="ARBA00023145"/>
    </source>
</evidence>
<feature type="binding site" evidence="10">
    <location>
        <position position="517"/>
    </location>
    <ligand>
        <name>L-glutamate</name>
        <dbReference type="ChEBI" id="CHEBI:29985"/>
    </ligand>
</feature>
<dbReference type="AlphaFoldDB" id="A0A8B6X1I6"/>
<feature type="binding site" evidence="10">
    <location>
        <position position="135"/>
    </location>
    <ligand>
        <name>L-glutamate</name>
        <dbReference type="ChEBI" id="CHEBI:29985"/>
    </ligand>
</feature>
<evidence type="ECO:0000313" key="15">
    <source>
        <dbReference type="RefSeq" id="WP_028310250.1"/>
    </source>
</evidence>
<dbReference type="InterPro" id="IPR043138">
    <property type="entry name" value="GGT_lsub"/>
</dbReference>
<evidence type="ECO:0000256" key="4">
    <source>
        <dbReference type="ARBA" id="ARBA00022679"/>
    </source>
</evidence>
<dbReference type="UniPathway" id="UPA00204"/>
<evidence type="ECO:0000256" key="3">
    <source>
        <dbReference type="ARBA" id="ARBA00009381"/>
    </source>
</evidence>
<reference evidence="15" key="1">
    <citation type="submission" date="2025-08" db="UniProtKB">
        <authorList>
            <consortium name="RefSeq"/>
        </authorList>
    </citation>
    <scope>IDENTIFICATION</scope>
</reference>
<keyword evidence="4 11" id="KW-0808">Transferase</keyword>
<evidence type="ECO:0000256" key="2">
    <source>
        <dbReference type="ARBA" id="ARBA00001089"/>
    </source>
</evidence>
<name>A0A8B6X1I6_9BURK</name>
<comment type="catalytic activity">
    <reaction evidence="1 11">
        <text>an S-substituted glutathione + H2O = an S-substituted L-cysteinylglycine + L-glutamate</text>
        <dbReference type="Rhea" id="RHEA:59468"/>
        <dbReference type="ChEBI" id="CHEBI:15377"/>
        <dbReference type="ChEBI" id="CHEBI:29985"/>
        <dbReference type="ChEBI" id="CHEBI:90779"/>
        <dbReference type="ChEBI" id="CHEBI:143103"/>
        <dbReference type="EC" id="3.4.19.13"/>
    </reaction>
</comment>
<dbReference type="Pfam" id="PF01019">
    <property type="entry name" value="G_glu_transpept"/>
    <property type="match status" value="1"/>
</dbReference>
<comment type="PTM">
    <text evidence="11">Cleaved by autocatalysis into a large and a small subunit.</text>
</comment>
<dbReference type="GO" id="GO:0103068">
    <property type="term" value="F:leukotriene C4 gamma-glutamyl transferase activity"/>
    <property type="evidence" value="ECO:0007669"/>
    <property type="project" value="UniProtKB-EC"/>
</dbReference>
<evidence type="ECO:0000256" key="7">
    <source>
        <dbReference type="ARBA" id="ARBA00023315"/>
    </source>
</evidence>
<evidence type="ECO:0000256" key="12">
    <source>
        <dbReference type="SAM" id="MobiDB-lite"/>
    </source>
</evidence>
<dbReference type="PANTHER" id="PTHR43199">
    <property type="entry name" value="GLUTATHIONE HYDROLASE"/>
    <property type="match status" value="1"/>
</dbReference>
<dbReference type="SUPFAM" id="SSF56235">
    <property type="entry name" value="N-terminal nucleophile aminohydrolases (Ntn hydrolases)"/>
    <property type="match status" value="1"/>
</dbReference>
<dbReference type="PRINTS" id="PR01210">
    <property type="entry name" value="GGTRANSPTASE"/>
</dbReference>
<evidence type="ECO:0000256" key="1">
    <source>
        <dbReference type="ARBA" id="ARBA00001049"/>
    </source>
</evidence>
<keyword evidence="14" id="KW-1185">Reference proteome</keyword>
<dbReference type="InterPro" id="IPR029055">
    <property type="entry name" value="Ntn_hydrolases_N"/>
</dbReference>
<sequence>MACRPLIVFALLAALAGCASPRPEAGSTDSRPPTPTGASAPPRGDATALPPPPETSTGRHGAGSLPSATRQMVAAGHPLAAEVGREVLRAGGSAVDAAVAVQAVLGLVEPQSSGVGGGGFALLWDGKAVEAWDGRETAPLQADGRLFIDADGRPMELQRAIVGGRSVGTPGILRMLEAMHREHGRLPWITLFAPAIRLAENGFPIGARLARQIASDTALAGDAETRAYFFEPDGRPKAEGELLRNPALAATYRAIAEGGADAFYRGPTAREIVGKVRASTNPGLLDLADFERYETRRREPVCADYKRWRVCGMPPPSSGGVAVAQVLGMLARRNISVVPPVEVDGRLQPQPDAVHLLSEVERLAYADRALWLADADFVPVNLAGLLDAGYLARRAALVTDRSLGVAPAGLPPGSRLAFAPDASVRESGTSQISIVDAQGMAVSLTTSIEWLFGSRLMVRGFLLNNQLTDFSFLPEDGGRPVANRVEPGKRPRSSMAPTLVFERDGGRLVAVLGAPGGSQIIEYVAKTLVGLTDWGLDLQSAIDLPNFGSRNGPTELERGAVPASLAAALRERGHEVAEVDMTSGVQGIVVQALPAGGRLLVGGADRRRDGTALGD</sequence>
<dbReference type="InterPro" id="IPR051792">
    <property type="entry name" value="GGT_bact"/>
</dbReference>
<feature type="region of interest" description="Disordered" evidence="12">
    <location>
        <begin position="20"/>
        <end position="66"/>
    </location>
</feature>
<dbReference type="Proteomes" id="UP000675920">
    <property type="component" value="Unplaced"/>
</dbReference>
<dbReference type="Gene3D" id="3.60.20.40">
    <property type="match status" value="1"/>
</dbReference>
<proteinExistence type="inferred from homology"/>
<evidence type="ECO:0000256" key="11">
    <source>
        <dbReference type="RuleBase" id="RU368036"/>
    </source>
</evidence>
<organism evidence="14 15">
    <name type="scientific">Derxia gummosa DSM 723</name>
    <dbReference type="NCBI Taxonomy" id="1121388"/>
    <lineage>
        <taxon>Bacteria</taxon>
        <taxon>Pseudomonadati</taxon>
        <taxon>Pseudomonadota</taxon>
        <taxon>Betaproteobacteria</taxon>
        <taxon>Burkholderiales</taxon>
        <taxon>Alcaligenaceae</taxon>
        <taxon>Derxia</taxon>
    </lineage>
</organism>
<evidence type="ECO:0000256" key="10">
    <source>
        <dbReference type="PIRSR" id="PIRSR600101-2"/>
    </source>
</evidence>
<feature type="chain" id="PRO_5034742849" description="Glutathione hydrolase proenzyme" evidence="13">
    <location>
        <begin position="26"/>
        <end position="615"/>
    </location>
</feature>
<evidence type="ECO:0000256" key="9">
    <source>
        <dbReference type="PIRSR" id="PIRSR600101-1"/>
    </source>
</evidence>
<comment type="pathway">
    <text evidence="11">Sulfur metabolism; glutathione metabolism.</text>
</comment>
<protein>
    <recommendedName>
        <fullName evidence="11">Glutathione hydrolase proenzyme</fullName>
        <ecNumber evidence="11">2.3.2.2</ecNumber>
        <ecNumber evidence="11">3.4.19.13</ecNumber>
    </recommendedName>
    <component>
        <recommendedName>
            <fullName evidence="11">Glutathione hydrolase large chain</fullName>
        </recommendedName>
    </component>
    <component>
        <recommendedName>
            <fullName evidence="11">Glutathione hydrolase small chain</fullName>
        </recommendedName>
    </component>
</protein>
<gene>
    <name evidence="15" type="primary">ggt</name>
</gene>
<dbReference type="GO" id="GO:0036374">
    <property type="term" value="F:glutathione hydrolase activity"/>
    <property type="evidence" value="ECO:0007669"/>
    <property type="project" value="UniProtKB-UniRule"/>
</dbReference>
<dbReference type="RefSeq" id="WP_028310250.1">
    <property type="nucleotide sequence ID" value="NZ_AXWS01000007.1"/>
</dbReference>
<evidence type="ECO:0000256" key="8">
    <source>
        <dbReference type="ARBA" id="ARBA00047417"/>
    </source>
</evidence>
<dbReference type="InterPro" id="IPR043137">
    <property type="entry name" value="GGT_ssub_C"/>
</dbReference>
<dbReference type="NCBIfam" id="TIGR00066">
    <property type="entry name" value="g_glut_trans"/>
    <property type="match status" value="1"/>
</dbReference>
<accession>A0A8B6X1I6</accession>
<keyword evidence="13" id="KW-0732">Signal</keyword>
<keyword evidence="11" id="KW-0317">Glutathione biosynthesis</keyword>
<evidence type="ECO:0000313" key="14">
    <source>
        <dbReference type="Proteomes" id="UP000675920"/>
    </source>
</evidence>
<keyword evidence="6 11" id="KW-0865">Zymogen</keyword>
<dbReference type="EC" id="3.4.19.13" evidence="11"/>
<comment type="catalytic activity">
    <reaction evidence="2 11">
        <text>glutathione + H2O = L-cysteinylglycine + L-glutamate</text>
        <dbReference type="Rhea" id="RHEA:28807"/>
        <dbReference type="ChEBI" id="CHEBI:15377"/>
        <dbReference type="ChEBI" id="CHEBI:29985"/>
        <dbReference type="ChEBI" id="CHEBI:57925"/>
        <dbReference type="ChEBI" id="CHEBI:61694"/>
        <dbReference type="EC" id="3.4.19.13"/>
    </reaction>
</comment>
<evidence type="ECO:0000256" key="13">
    <source>
        <dbReference type="SAM" id="SignalP"/>
    </source>
</evidence>
<evidence type="ECO:0000256" key="5">
    <source>
        <dbReference type="ARBA" id="ARBA00022801"/>
    </source>
</evidence>
<feature type="binding site" evidence="10">
    <location>
        <position position="469"/>
    </location>
    <ligand>
        <name>L-glutamate</name>
        <dbReference type="ChEBI" id="CHEBI:29985"/>
    </ligand>
</feature>
<dbReference type="PANTHER" id="PTHR43199:SF1">
    <property type="entry name" value="GLUTATHIONE HYDROLASE PROENZYME"/>
    <property type="match status" value="1"/>
</dbReference>
<feature type="signal peptide" evidence="13">
    <location>
        <begin position="1"/>
        <end position="25"/>
    </location>
</feature>
<dbReference type="GO" id="GO:0006750">
    <property type="term" value="P:glutathione biosynthetic process"/>
    <property type="evidence" value="ECO:0007669"/>
    <property type="project" value="UniProtKB-KW"/>
</dbReference>
<dbReference type="GO" id="GO:0006751">
    <property type="term" value="P:glutathione catabolic process"/>
    <property type="evidence" value="ECO:0007669"/>
    <property type="project" value="UniProtKB-UniRule"/>
</dbReference>
<dbReference type="Gene3D" id="1.10.246.130">
    <property type="match status" value="1"/>
</dbReference>
<comment type="catalytic activity">
    <reaction evidence="8 11">
        <text>an N-terminal (5-L-glutamyl)-[peptide] + an alpha-amino acid = 5-L-glutamyl amino acid + an N-terminal L-alpha-aminoacyl-[peptide]</text>
        <dbReference type="Rhea" id="RHEA:23904"/>
        <dbReference type="Rhea" id="RHEA-COMP:9780"/>
        <dbReference type="Rhea" id="RHEA-COMP:9795"/>
        <dbReference type="ChEBI" id="CHEBI:77644"/>
        <dbReference type="ChEBI" id="CHEBI:78597"/>
        <dbReference type="ChEBI" id="CHEBI:78599"/>
        <dbReference type="ChEBI" id="CHEBI:78608"/>
        <dbReference type="EC" id="2.3.2.2"/>
    </reaction>
</comment>
<comment type="subunit">
    <text evidence="11">This enzyme consists of two polypeptide chains, which are synthesized in precursor form from a single polypeptide.</text>
</comment>
<dbReference type="InterPro" id="IPR000101">
    <property type="entry name" value="GGT_peptidase"/>
</dbReference>
<keyword evidence="7 11" id="KW-0012">Acyltransferase</keyword>
<feature type="active site" description="Nucleophile" evidence="9">
    <location>
        <position position="429"/>
    </location>
</feature>